<evidence type="ECO:0000313" key="3">
    <source>
        <dbReference type="Proteomes" id="UP000178127"/>
    </source>
</evidence>
<dbReference type="Proteomes" id="UP000178127">
    <property type="component" value="Unassembled WGS sequence"/>
</dbReference>
<dbReference type="SUPFAM" id="SSF54593">
    <property type="entry name" value="Glyoxalase/Bleomycin resistance protein/Dihydroxybiphenyl dioxygenase"/>
    <property type="match status" value="1"/>
</dbReference>
<dbReference type="Gene3D" id="3.10.180.10">
    <property type="entry name" value="2,3-Dihydroxybiphenyl 1,2-Dioxygenase, domain 1"/>
    <property type="match status" value="1"/>
</dbReference>
<dbReference type="STRING" id="1802620.A3D91_02660"/>
<reference evidence="2 3" key="1">
    <citation type="journal article" date="2016" name="Nat. Commun.">
        <title>Thousands of microbial genomes shed light on interconnected biogeochemical processes in an aquifer system.</title>
        <authorList>
            <person name="Anantharaman K."/>
            <person name="Brown C.T."/>
            <person name="Hug L.A."/>
            <person name="Sharon I."/>
            <person name="Castelle C.J."/>
            <person name="Probst A.J."/>
            <person name="Thomas B.C."/>
            <person name="Singh A."/>
            <person name="Wilkins M.J."/>
            <person name="Karaoz U."/>
            <person name="Brodie E.L."/>
            <person name="Williams K.H."/>
            <person name="Hubbard S.S."/>
            <person name="Banfield J.F."/>
        </authorList>
    </citation>
    <scope>NUCLEOTIDE SEQUENCE [LARGE SCALE GENOMIC DNA]</scope>
</reference>
<sequence length="125" mass="14085">MKLSNNSLGVIIWSGNYKKLAQWYEKTIGFKVKSTQDIPGDTYVAFEIGDNYFSVGQHSEIKGNNKDPKRIMIGFNVVSVTAVFYELKPKGVKFIAEPFESPEGGYWVTTLQDPEGNVFQFFGSK</sequence>
<comment type="caution">
    <text evidence="2">The sequence shown here is derived from an EMBL/GenBank/DDBJ whole genome shotgun (WGS) entry which is preliminary data.</text>
</comment>
<organism evidence="2 3">
    <name type="scientific">candidate division WWE3 bacterium RIFCSPHIGHO2_02_FULL_38_14</name>
    <dbReference type="NCBI Taxonomy" id="1802620"/>
    <lineage>
        <taxon>Bacteria</taxon>
        <taxon>Katanobacteria</taxon>
    </lineage>
</organism>
<dbReference type="PROSITE" id="PS51819">
    <property type="entry name" value="VOC"/>
    <property type="match status" value="1"/>
</dbReference>
<dbReference type="EMBL" id="MEVD01000015">
    <property type="protein sequence ID" value="OGC53290.1"/>
    <property type="molecule type" value="Genomic_DNA"/>
</dbReference>
<proteinExistence type="predicted"/>
<dbReference type="InterPro" id="IPR037523">
    <property type="entry name" value="VOC_core"/>
</dbReference>
<name>A0A1F4V8J5_UNCKA</name>
<gene>
    <name evidence="2" type="ORF">A3D91_02660</name>
</gene>
<evidence type="ECO:0000313" key="2">
    <source>
        <dbReference type="EMBL" id="OGC53290.1"/>
    </source>
</evidence>
<dbReference type="Pfam" id="PF00903">
    <property type="entry name" value="Glyoxalase"/>
    <property type="match status" value="1"/>
</dbReference>
<dbReference type="InterPro" id="IPR004360">
    <property type="entry name" value="Glyas_Fos-R_dOase_dom"/>
</dbReference>
<protein>
    <recommendedName>
        <fullName evidence="1">VOC domain-containing protein</fullName>
    </recommendedName>
</protein>
<feature type="domain" description="VOC" evidence="1">
    <location>
        <begin position="4"/>
        <end position="124"/>
    </location>
</feature>
<dbReference type="InterPro" id="IPR029068">
    <property type="entry name" value="Glyas_Bleomycin-R_OHBP_Dase"/>
</dbReference>
<dbReference type="AlphaFoldDB" id="A0A1F4V8J5"/>
<accession>A0A1F4V8J5</accession>
<evidence type="ECO:0000259" key="1">
    <source>
        <dbReference type="PROSITE" id="PS51819"/>
    </source>
</evidence>